<sequence length="96" mass="10720">MAAPRKTTTISSREFNQNTSGAKRAALEGPVIITDRGRETHVLLSTEDYHRLAPDAPKRRISLLEAMEQKGGPEYDFDIEFPRLPSIARPIDLGDD</sequence>
<feature type="region of interest" description="Disordered" evidence="3">
    <location>
        <begin position="1"/>
        <end position="26"/>
    </location>
</feature>
<proteinExistence type="inferred from homology"/>
<evidence type="ECO:0000313" key="4">
    <source>
        <dbReference type="EMBL" id="KKB10635.1"/>
    </source>
</evidence>
<dbReference type="SUPFAM" id="SSF143120">
    <property type="entry name" value="YefM-like"/>
    <property type="match status" value="1"/>
</dbReference>
<evidence type="ECO:0000256" key="2">
    <source>
        <dbReference type="RuleBase" id="RU362080"/>
    </source>
</evidence>
<feature type="compositionally biased region" description="Polar residues" evidence="3">
    <location>
        <begin position="1"/>
        <end position="21"/>
    </location>
</feature>
<dbReference type="PATRIC" id="fig|443610.3.peg.1692"/>
<organism evidence="4 5">
    <name type="scientific">Devosia geojensis</name>
    <dbReference type="NCBI Taxonomy" id="443610"/>
    <lineage>
        <taxon>Bacteria</taxon>
        <taxon>Pseudomonadati</taxon>
        <taxon>Pseudomonadota</taxon>
        <taxon>Alphaproteobacteria</taxon>
        <taxon>Hyphomicrobiales</taxon>
        <taxon>Devosiaceae</taxon>
        <taxon>Devosia</taxon>
    </lineage>
</organism>
<protein>
    <recommendedName>
        <fullName evidence="2">Antitoxin</fullName>
    </recommendedName>
</protein>
<comment type="caution">
    <text evidence="4">The sequence shown here is derived from an EMBL/GenBank/DDBJ whole genome shotgun (WGS) entry which is preliminary data.</text>
</comment>
<evidence type="ECO:0000313" key="5">
    <source>
        <dbReference type="Proteomes" id="UP000033632"/>
    </source>
</evidence>
<dbReference type="Pfam" id="PF02604">
    <property type="entry name" value="PhdYeFM_antitox"/>
    <property type="match status" value="1"/>
</dbReference>
<name>A0A0F5FPZ9_9HYPH</name>
<accession>A0A0F5FPZ9</accession>
<comment type="similarity">
    <text evidence="1 2">Belongs to the phD/YefM antitoxin family.</text>
</comment>
<dbReference type="InterPro" id="IPR006442">
    <property type="entry name" value="Antitoxin_Phd/YefM"/>
</dbReference>
<dbReference type="RefSeq" id="WP_046109847.1">
    <property type="nucleotide sequence ID" value="NZ_JZEX01000142.1"/>
</dbReference>
<evidence type="ECO:0000256" key="1">
    <source>
        <dbReference type="ARBA" id="ARBA00009981"/>
    </source>
</evidence>
<dbReference type="Proteomes" id="UP000033632">
    <property type="component" value="Unassembled WGS sequence"/>
</dbReference>
<gene>
    <name evidence="4" type="ORF">VE25_16980</name>
</gene>
<evidence type="ECO:0000256" key="3">
    <source>
        <dbReference type="SAM" id="MobiDB-lite"/>
    </source>
</evidence>
<dbReference type="InterPro" id="IPR036165">
    <property type="entry name" value="YefM-like_sf"/>
</dbReference>
<dbReference type="EMBL" id="JZEX01000142">
    <property type="protein sequence ID" value="KKB10635.1"/>
    <property type="molecule type" value="Genomic_DNA"/>
</dbReference>
<dbReference type="Gene3D" id="3.40.1620.10">
    <property type="entry name" value="YefM-like domain"/>
    <property type="match status" value="1"/>
</dbReference>
<comment type="function">
    <text evidence="2">Antitoxin component of a type II toxin-antitoxin (TA) system.</text>
</comment>
<dbReference type="NCBIfam" id="TIGR01552">
    <property type="entry name" value="phd_fam"/>
    <property type="match status" value="1"/>
</dbReference>
<dbReference type="STRING" id="443610.VE25_16980"/>
<keyword evidence="5" id="KW-1185">Reference proteome</keyword>
<dbReference type="OrthoDB" id="72009at2"/>
<reference evidence="4 5" key="1">
    <citation type="submission" date="2015-03" db="EMBL/GenBank/DDBJ databases">
        <authorList>
            <person name="Hassan Y.I."/>
            <person name="Lepp D."/>
            <person name="Li X.-Z."/>
            <person name="Zhou T."/>
        </authorList>
    </citation>
    <scope>NUCLEOTIDE SEQUENCE [LARGE SCALE GENOMIC DNA]</scope>
    <source>
        <strain evidence="4 5">BD-c194</strain>
    </source>
</reference>
<dbReference type="AlphaFoldDB" id="A0A0F5FPZ9"/>